<dbReference type="AlphaFoldDB" id="A0AAF0I862"/>
<feature type="transmembrane region" description="Helical" evidence="2">
    <location>
        <begin position="105"/>
        <end position="126"/>
    </location>
</feature>
<sequence length="163" mass="18664">MTIETLEYYILHYGYITIFLSLVLGLVGLPIPDEVLMSVIGFYTKEGYLTFSKALMVAIFGTLFGMTLSYYIGKFIGDKALGGILKWAGVKKNKLEKVEIWMNKYGFLTIIMGFFIPGFRHMTFYFCGMTNYPLKKYLSIGLISAFLWTLFYLSIGRFIGIIH</sequence>
<dbReference type="GO" id="GO:0005886">
    <property type="term" value="C:plasma membrane"/>
    <property type="evidence" value="ECO:0007669"/>
    <property type="project" value="TreeGrafter"/>
</dbReference>
<reference evidence="4" key="1">
    <citation type="submission" date="2022-10" db="EMBL/GenBank/DDBJ databases">
        <title>Vagococcus sp. isolated from poultry meat.</title>
        <authorList>
            <person name="Johansson P."/>
            <person name="Bjorkroth J."/>
        </authorList>
    </citation>
    <scope>NUCLEOTIDE SEQUENCE</scope>
    <source>
        <strain evidence="4">STAA11</strain>
    </source>
</reference>
<feature type="transmembrane region" description="Helical" evidence="2">
    <location>
        <begin position="12"/>
        <end position="31"/>
    </location>
</feature>
<feature type="domain" description="VTT" evidence="3">
    <location>
        <begin position="31"/>
        <end position="157"/>
    </location>
</feature>
<keyword evidence="2" id="KW-1133">Transmembrane helix</keyword>
<name>A0AAF0I862_9ENTE</name>
<dbReference type="PANTHER" id="PTHR42709:SF9">
    <property type="entry name" value="ALKALINE PHOSPHATASE LIKE PROTEIN"/>
    <property type="match status" value="1"/>
</dbReference>
<keyword evidence="2" id="KW-0472">Membrane</keyword>
<evidence type="ECO:0000256" key="2">
    <source>
        <dbReference type="SAM" id="Phobius"/>
    </source>
</evidence>
<protein>
    <submittedName>
        <fullName evidence="4">DedA family protein</fullName>
    </submittedName>
</protein>
<evidence type="ECO:0000259" key="3">
    <source>
        <dbReference type="Pfam" id="PF09335"/>
    </source>
</evidence>
<proteinExistence type="inferred from homology"/>
<dbReference type="EMBL" id="CP110232">
    <property type="protein sequence ID" value="WEG74055.1"/>
    <property type="molecule type" value="Genomic_DNA"/>
</dbReference>
<dbReference type="Pfam" id="PF09335">
    <property type="entry name" value="VTT_dom"/>
    <property type="match status" value="1"/>
</dbReference>
<evidence type="ECO:0000313" key="5">
    <source>
        <dbReference type="Proteomes" id="UP001179647"/>
    </source>
</evidence>
<organism evidence="4 5">
    <name type="scientific">Vagococcus intermedius</name>
    <dbReference type="NCBI Taxonomy" id="2991418"/>
    <lineage>
        <taxon>Bacteria</taxon>
        <taxon>Bacillati</taxon>
        <taxon>Bacillota</taxon>
        <taxon>Bacilli</taxon>
        <taxon>Lactobacillales</taxon>
        <taxon>Enterococcaceae</taxon>
        <taxon>Vagococcus</taxon>
    </lineage>
</organism>
<evidence type="ECO:0000256" key="1">
    <source>
        <dbReference type="ARBA" id="ARBA00010792"/>
    </source>
</evidence>
<keyword evidence="2" id="KW-0812">Transmembrane</keyword>
<dbReference type="InterPro" id="IPR032816">
    <property type="entry name" value="VTT_dom"/>
</dbReference>
<dbReference type="KEGG" id="vie:OL234_03920"/>
<gene>
    <name evidence="4" type="ORF">OL234_03920</name>
</gene>
<feature type="transmembrane region" description="Helical" evidence="2">
    <location>
        <begin position="138"/>
        <end position="159"/>
    </location>
</feature>
<dbReference type="PANTHER" id="PTHR42709">
    <property type="entry name" value="ALKALINE PHOSPHATASE LIKE PROTEIN"/>
    <property type="match status" value="1"/>
</dbReference>
<keyword evidence="5" id="KW-1185">Reference proteome</keyword>
<comment type="similarity">
    <text evidence="1">Belongs to the DedA family.</text>
</comment>
<evidence type="ECO:0000313" key="4">
    <source>
        <dbReference type="EMBL" id="WEG74055.1"/>
    </source>
</evidence>
<dbReference type="RefSeq" id="WP_275469854.1">
    <property type="nucleotide sequence ID" value="NZ_CP110232.1"/>
</dbReference>
<accession>A0AAF0I862</accession>
<dbReference type="InterPro" id="IPR051311">
    <property type="entry name" value="DedA_domain"/>
</dbReference>
<dbReference type="Proteomes" id="UP001179647">
    <property type="component" value="Chromosome"/>
</dbReference>
<feature type="transmembrane region" description="Helical" evidence="2">
    <location>
        <begin position="51"/>
        <end position="72"/>
    </location>
</feature>